<dbReference type="PATRIC" id="fig|80878.5.peg.226"/>
<comment type="caution">
    <text evidence="1">The sequence shown here is derived from an EMBL/GenBank/DDBJ whole genome shotgun (WGS) entry which is preliminary data.</text>
</comment>
<evidence type="ECO:0000313" key="2">
    <source>
        <dbReference type="Proteomes" id="UP000032566"/>
    </source>
</evidence>
<reference evidence="1 2" key="1">
    <citation type="submission" date="2014-12" db="EMBL/GenBank/DDBJ databases">
        <title>Isolation of bacteria from lake water.</title>
        <authorList>
            <person name="Sheng K.-Y."/>
            <person name="Chin P.-S."/>
            <person name="Chan K.-G."/>
            <person name="Tan G.S."/>
        </authorList>
    </citation>
    <scope>NUCLEOTIDE SEQUENCE [LARGE SCALE GENOMIC DNA]</scope>
    <source>
        <strain evidence="1 2">KY4</strain>
    </source>
</reference>
<name>A0A0D7K3B7_9BURK</name>
<dbReference type="EMBL" id="JXYQ01000116">
    <property type="protein sequence ID" value="KJA08785.1"/>
    <property type="molecule type" value="Genomic_DNA"/>
</dbReference>
<dbReference type="AlphaFoldDB" id="A0A0D7K3B7"/>
<accession>A0A0D7K3B7</accession>
<dbReference type="STRING" id="80878.RP29_20100"/>
<organism evidence="1 2">
    <name type="scientific">Acidovorax temperans</name>
    <dbReference type="NCBI Taxonomy" id="80878"/>
    <lineage>
        <taxon>Bacteria</taxon>
        <taxon>Pseudomonadati</taxon>
        <taxon>Pseudomonadota</taxon>
        <taxon>Betaproteobacteria</taxon>
        <taxon>Burkholderiales</taxon>
        <taxon>Comamonadaceae</taxon>
        <taxon>Acidovorax</taxon>
    </lineage>
</organism>
<dbReference type="Pfam" id="PF19800">
    <property type="entry name" value="DUF6283"/>
    <property type="match status" value="1"/>
</dbReference>
<sequence>MKPERKSEILEVRHAGLNAYGDDHQVVSVKSPGSAIHRKKPCPNCPWRVDAVGEFPAEAFRHSAETAYDMSNKIFACHEAGIQRTAICAGFLLRGADHNLAIRLKYLQGHQLDATCDGVELHDSYRAMAIANGVPADDPVLAPCR</sequence>
<proteinExistence type="predicted"/>
<evidence type="ECO:0000313" key="1">
    <source>
        <dbReference type="EMBL" id="KJA08785.1"/>
    </source>
</evidence>
<protein>
    <submittedName>
        <fullName evidence="1">Uncharacterized protein</fullName>
    </submittedName>
</protein>
<gene>
    <name evidence="1" type="ORF">RP29_20100</name>
</gene>
<keyword evidence="2" id="KW-1185">Reference proteome</keyword>
<dbReference type="OrthoDB" id="8905293at2"/>
<dbReference type="InterPro" id="IPR046250">
    <property type="entry name" value="DUF6283"/>
</dbReference>
<dbReference type="Proteomes" id="UP000032566">
    <property type="component" value="Unassembled WGS sequence"/>
</dbReference>